<dbReference type="InterPro" id="IPR009056">
    <property type="entry name" value="Cyt_c-like_dom"/>
</dbReference>
<comment type="caution">
    <text evidence="10">The sequence shown here is derived from an EMBL/GenBank/DDBJ whole genome shotgun (WGS) entry which is preliminary data.</text>
</comment>
<dbReference type="InterPro" id="IPR054780">
    <property type="entry name" value="Cytochro_C550_firm"/>
</dbReference>
<accession>A0A3D8GLR3</accession>
<keyword evidence="1" id="KW-0813">Transport</keyword>
<dbReference type="NCBIfam" id="NF045773">
    <property type="entry name" value="cytochro_C550"/>
    <property type="match status" value="1"/>
</dbReference>
<reference evidence="10 11" key="1">
    <citation type="submission" date="2018-07" db="EMBL/GenBank/DDBJ databases">
        <title>Bacillus sp. YLB-04 draft genome sequence.</title>
        <authorList>
            <person name="Yu L."/>
            <person name="Tang X."/>
        </authorList>
    </citation>
    <scope>NUCLEOTIDE SEQUENCE [LARGE SCALE GENOMIC DNA]</scope>
    <source>
        <strain evidence="10 11">YLB-04</strain>
    </source>
</reference>
<protein>
    <submittedName>
        <fullName evidence="10">Cytochrome c</fullName>
    </submittedName>
</protein>
<evidence type="ECO:0000313" key="10">
    <source>
        <dbReference type="EMBL" id="RDU35404.1"/>
    </source>
</evidence>
<gene>
    <name evidence="10" type="ORF">DRW41_18280</name>
</gene>
<evidence type="ECO:0000256" key="3">
    <source>
        <dbReference type="ARBA" id="ARBA00022723"/>
    </source>
</evidence>
<name>A0A3D8GLR3_9BACI</name>
<evidence type="ECO:0000256" key="4">
    <source>
        <dbReference type="ARBA" id="ARBA00022982"/>
    </source>
</evidence>
<dbReference type="Pfam" id="PF13442">
    <property type="entry name" value="Cytochrome_CBB3"/>
    <property type="match status" value="1"/>
</dbReference>
<dbReference type="PROSITE" id="PS51007">
    <property type="entry name" value="CYTC"/>
    <property type="match status" value="1"/>
</dbReference>
<dbReference type="PANTHER" id="PTHR37823">
    <property type="entry name" value="CYTOCHROME C-553-LIKE"/>
    <property type="match status" value="1"/>
</dbReference>
<keyword evidence="8" id="KW-0472">Membrane</keyword>
<dbReference type="SUPFAM" id="SSF46626">
    <property type="entry name" value="Cytochrome c"/>
    <property type="match status" value="1"/>
</dbReference>
<organism evidence="10 11">
    <name type="scientific">Neobacillus piezotolerans</name>
    <dbReference type="NCBI Taxonomy" id="2259171"/>
    <lineage>
        <taxon>Bacteria</taxon>
        <taxon>Bacillati</taxon>
        <taxon>Bacillota</taxon>
        <taxon>Bacilli</taxon>
        <taxon>Bacillales</taxon>
        <taxon>Bacillaceae</taxon>
        <taxon>Neobacillus</taxon>
    </lineage>
</organism>
<dbReference type="InterPro" id="IPR051811">
    <property type="entry name" value="Cytochrome_c550/c551-like"/>
</dbReference>
<feature type="binding site" description="axial binding residue" evidence="7">
    <location>
        <position position="64"/>
    </location>
    <ligand>
        <name>heme c</name>
        <dbReference type="ChEBI" id="CHEBI:61717"/>
    </ligand>
    <ligandPart>
        <name>Fe</name>
        <dbReference type="ChEBI" id="CHEBI:18248"/>
    </ligandPart>
</feature>
<feature type="domain" description="Cytochrome c" evidence="9">
    <location>
        <begin position="46"/>
        <end position="121"/>
    </location>
</feature>
<keyword evidence="2 6" id="KW-0349">Heme</keyword>
<keyword evidence="8" id="KW-0812">Transmembrane</keyword>
<dbReference type="PIRSF" id="PIRSF000025">
    <property type="entry name" value="Cytc_Bsub_c550"/>
    <property type="match status" value="1"/>
</dbReference>
<dbReference type="GO" id="GO:0009055">
    <property type="term" value="F:electron transfer activity"/>
    <property type="evidence" value="ECO:0007669"/>
    <property type="project" value="InterPro"/>
</dbReference>
<proteinExistence type="predicted"/>
<sequence>MNRNPVIPFILIMVMGIGLMFLLSFKGLGDMKEVAEGDKKGGEKTEVAAKPEDLYKSAGCISCHGDNLQGAMGPKLSDVGSRLDEAGIKDILLNGKGTSMPGGLVKGAEADAMAKWLADKK</sequence>
<feature type="binding site" description="covalent" evidence="6">
    <location>
        <position position="60"/>
    </location>
    <ligand>
        <name>heme c</name>
        <dbReference type="ChEBI" id="CHEBI:61717"/>
    </ligand>
</feature>
<evidence type="ECO:0000256" key="1">
    <source>
        <dbReference type="ARBA" id="ARBA00022448"/>
    </source>
</evidence>
<evidence type="ECO:0000256" key="8">
    <source>
        <dbReference type="SAM" id="Phobius"/>
    </source>
</evidence>
<feature type="binding site" description="axial binding residue" evidence="7">
    <location>
        <position position="100"/>
    </location>
    <ligand>
        <name>heme c</name>
        <dbReference type="ChEBI" id="CHEBI:61717"/>
    </ligand>
    <ligandPart>
        <name>Fe</name>
        <dbReference type="ChEBI" id="CHEBI:18248"/>
    </ligandPart>
</feature>
<feature type="binding site" description="covalent" evidence="6">
    <location>
        <position position="63"/>
    </location>
    <ligand>
        <name>heme c</name>
        <dbReference type="ChEBI" id="CHEBI:61717"/>
    </ligand>
</feature>
<dbReference type="PANTHER" id="PTHR37823:SF4">
    <property type="entry name" value="MENAQUINOL-CYTOCHROME C REDUCTASE CYTOCHROME B_C SUBUNIT"/>
    <property type="match status" value="1"/>
</dbReference>
<dbReference type="InterPro" id="IPR036909">
    <property type="entry name" value="Cyt_c-like_dom_sf"/>
</dbReference>
<dbReference type="AlphaFoldDB" id="A0A3D8GLR3"/>
<keyword evidence="11" id="KW-1185">Reference proteome</keyword>
<keyword evidence="4" id="KW-0249">Electron transport</keyword>
<evidence type="ECO:0000256" key="6">
    <source>
        <dbReference type="PIRSR" id="PIRSR000025-1"/>
    </source>
</evidence>
<dbReference type="InterPro" id="IPR012218">
    <property type="entry name" value="Cyt_c_BACSU-c550-type"/>
</dbReference>
<comment type="PTM">
    <text evidence="6">Binds 1 heme c group covalently per subunit.</text>
</comment>
<dbReference type="GO" id="GO:0005506">
    <property type="term" value="F:iron ion binding"/>
    <property type="evidence" value="ECO:0007669"/>
    <property type="project" value="InterPro"/>
</dbReference>
<dbReference type="RefSeq" id="WP_115453468.1">
    <property type="nucleotide sequence ID" value="NZ_QNQT01000010.1"/>
</dbReference>
<evidence type="ECO:0000256" key="7">
    <source>
        <dbReference type="PIRSR" id="PIRSR000025-2"/>
    </source>
</evidence>
<dbReference type="Gene3D" id="1.10.760.10">
    <property type="entry name" value="Cytochrome c-like domain"/>
    <property type="match status" value="1"/>
</dbReference>
<feature type="transmembrane region" description="Helical" evidence="8">
    <location>
        <begin position="6"/>
        <end position="25"/>
    </location>
</feature>
<dbReference type="EMBL" id="QNQT01000010">
    <property type="protein sequence ID" value="RDU35404.1"/>
    <property type="molecule type" value="Genomic_DNA"/>
</dbReference>
<evidence type="ECO:0000313" key="11">
    <source>
        <dbReference type="Proteomes" id="UP000257144"/>
    </source>
</evidence>
<dbReference type="GO" id="GO:0020037">
    <property type="term" value="F:heme binding"/>
    <property type="evidence" value="ECO:0007669"/>
    <property type="project" value="InterPro"/>
</dbReference>
<evidence type="ECO:0000259" key="9">
    <source>
        <dbReference type="PROSITE" id="PS51007"/>
    </source>
</evidence>
<evidence type="ECO:0000256" key="2">
    <source>
        <dbReference type="ARBA" id="ARBA00022617"/>
    </source>
</evidence>
<evidence type="ECO:0000256" key="5">
    <source>
        <dbReference type="ARBA" id="ARBA00023004"/>
    </source>
</evidence>
<dbReference type="Proteomes" id="UP000257144">
    <property type="component" value="Unassembled WGS sequence"/>
</dbReference>
<dbReference type="OrthoDB" id="7933886at2"/>
<dbReference type="GO" id="GO:0016020">
    <property type="term" value="C:membrane"/>
    <property type="evidence" value="ECO:0007669"/>
    <property type="project" value="InterPro"/>
</dbReference>
<keyword evidence="8" id="KW-1133">Transmembrane helix</keyword>
<keyword evidence="3 7" id="KW-0479">Metal-binding</keyword>
<keyword evidence="5 7" id="KW-0408">Iron</keyword>